<dbReference type="RefSeq" id="WP_328597807.1">
    <property type="nucleotide sequence ID" value="NZ_VUMT01000006.1"/>
</dbReference>
<evidence type="ECO:0000313" key="5">
    <source>
        <dbReference type="EMBL" id="MSS63403.1"/>
    </source>
</evidence>
<dbReference type="PRINTS" id="PR00038">
    <property type="entry name" value="HTHLUXR"/>
</dbReference>
<dbReference type="SMART" id="SM00421">
    <property type="entry name" value="HTH_LUXR"/>
    <property type="match status" value="1"/>
</dbReference>
<dbReference type="CDD" id="cd06170">
    <property type="entry name" value="LuxR_C_like"/>
    <property type="match status" value="1"/>
</dbReference>
<dbReference type="PROSITE" id="PS50043">
    <property type="entry name" value="HTH_LUXR_2"/>
    <property type="match status" value="1"/>
</dbReference>
<protein>
    <submittedName>
        <fullName evidence="5">Helix-turn-helix transcriptional regulator</fullName>
    </submittedName>
</protein>
<dbReference type="Proteomes" id="UP000482209">
    <property type="component" value="Unassembled WGS sequence"/>
</dbReference>
<accession>A0A6L5XZQ3</accession>
<dbReference type="GO" id="GO:0003677">
    <property type="term" value="F:DNA binding"/>
    <property type="evidence" value="ECO:0007669"/>
    <property type="project" value="UniProtKB-KW"/>
</dbReference>
<proteinExistence type="predicted"/>
<comment type="caution">
    <text evidence="5">The sequence shown here is derived from an EMBL/GenBank/DDBJ whole genome shotgun (WGS) entry which is preliminary data.</text>
</comment>
<name>A0A6L5XZQ3_9FIRM</name>
<dbReference type="EMBL" id="VUMT01000006">
    <property type="protein sequence ID" value="MSS63403.1"/>
    <property type="molecule type" value="Genomic_DNA"/>
</dbReference>
<feature type="domain" description="HTH luxR-type" evidence="4">
    <location>
        <begin position="188"/>
        <end position="253"/>
    </location>
</feature>
<reference evidence="5 6" key="1">
    <citation type="submission" date="2019-08" db="EMBL/GenBank/DDBJ databases">
        <title>In-depth cultivation of the pig gut microbiome towards novel bacterial diversity and tailored functional studies.</title>
        <authorList>
            <person name="Wylensek D."/>
            <person name="Hitch T.C.A."/>
            <person name="Clavel T."/>
        </authorList>
    </citation>
    <scope>NUCLEOTIDE SEQUENCE [LARGE SCALE GENOMIC DNA]</scope>
    <source>
        <strain evidence="5 6">WCA-693-APC-MOT-I</strain>
    </source>
</reference>
<keyword evidence="3" id="KW-0804">Transcription</keyword>
<organism evidence="5 6">
    <name type="scientific">Velocimicrobium porci</name>
    <dbReference type="NCBI Taxonomy" id="2606634"/>
    <lineage>
        <taxon>Bacteria</taxon>
        <taxon>Bacillati</taxon>
        <taxon>Bacillota</taxon>
        <taxon>Clostridia</taxon>
        <taxon>Lachnospirales</taxon>
        <taxon>Lachnospiraceae</taxon>
        <taxon>Velocimicrobium</taxon>
    </lineage>
</organism>
<dbReference type="Gene3D" id="1.10.10.10">
    <property type="entry name" value="Winged helix-like DNA-binding domain superfamily/Winged helix DNA-binding domain"/>
    <property type="match status" value="1"/>
</dbReference>
<dbReference type="PANTHER" id="PTHR44688">
    <property type="entry name" value="DNA-BINDING TRANSCRIPTIONAL ACTIVATOR DEVR_DOSR"/>
    <property type="match status" value="1"/>
</dbReference>
<evidence type="ECO:0000313" key="6">
    <source>
        <dbReference type="Proteomes" id="UP000482209"/>
    </source>
</evidence>
<dbReference type="Pfam" id="PF00196">
    <property type="entry name" value="GerE"/>
    <property type="match status" value="1"/>
</dbReference>
<evidence type="ECO:0000259" key="4">
    <source>
        <dbReference type="PROSITE" id="PS50043"/>
    </source>
</evidence>
<dbReference type="InterPro" id="IPR029016">
    <property type="entry name" value="GAF-like_dom_sf"/>
</dbReference>
<dbReference type="Gene3D" id="3.30.450.40">
    <property type="match status" value="1"/>
</dbReference>
<evidence type="ECO:0000256" key="3">
    <source>
        <dbReference type="ARBA" id="ARBA00023163"/>
    </source>
</evidence>
<dbReference type="InterPro" id="IPR000792">
    <property type="entry name" value="Tscrpt_reg_LuxR_C"/>
</dbReference>
<keyword evidence="2" id="KW-0238">DNA-binding</keyword>
<keyword evidence="1" id="KW-0805">Transcription regulation</keyword>
<evidence type="ECO:0000256" key="1">
    <source>
        <dbReference type="ARBA" id="ARBA00023015"/>
    </source>
</evidence>
<sequence>MRTLGTNDWMVLNNIIYQMNATDDLKAMRENFLIQMKLVLEFDSADFYIIKDTKNHTLTSPVYCNHTIRMDTNAEDKWEGIENSRGFMYGGKSQVYRESDILSEEKRVETKYYKEFFAPYHLHYAVTMILARKNQFLGIVTFYRTREQEDFAYEDLLILDILKEHLALRLYKELQTESESDDKVTVHQCVTLYNLTKREETILRRLMDGDENDKICSELAITNNTLKKHILNIYKKLGISNRVQMFKMIRERE</sequence>
<dbReference type="GO" id="GO:0006355">
    <property type="term" value="P:regulation of DNA-templated transcription"/>
    <property type="evidence" value="ECO:0007669"/>
    <property type="project" value="InterPro"/>
</dbReference>
<dbReference type="InterPro" id="IPR036388">
    <property type="entry name" value="WH-like_DNA-bd_sf"/>
</dbReference>
<dbReference type="InterPro" id="IPR016032">
    <property type="entry name" value="Sig_transdc_resp-reg_C-effctor"/>
</dbReference>
<gene>
    <name evidence="5" type="ORF">FYJ58_05865</name>
</gene>
<dbReference type="AlphaFoldDB" id="A0A6L5XZQ3"/>
<evidence type="ECO:0000256" key="2">
    <source>
        <dbReference type="ARBA" id="ARBA00023125"/>
    </source>
</evidence>
<dbReference type="SUPFAM" id="SSF46894">
    <property type="entry name" value="C-terminal effector domain of the bipartite response regulators"/>
    <property type="match status" value="1"/>
</dbReference>
<keyword evidence="6" id="KW-1185">Reference proteome</keyword>
<dbReference type="PANTHER" id="PTHR44688:SF16">
    <property type="entry name" value="DNA-BINDING TRANSCRIPTIONAL ACTIVATOR DEVR_DOSR"/>
    <property type="match status" value="1"/>
</dbReference>